<keyword evidence="2" id="KW-0472">Membrane</keyword>
<proteinExistence type="predicted"/>
<feature type="transmembrane region" description="Helical" evidence="2">
    <location>
        <begin position="27"/>
        <end position="48"/>
    </location>
</feature>
<keyword evidence="2" id="KW-1133">Transmembrane helix</keyword>
<evidence type="ECO:0000313" key="3">
    <source>
        <dbReference type="EMBL" id="EMS74016.1"/>
    </source>
</evidence>
<gene>
    <name evidence="3" type="ORF">CTER_5119</name>
</gene>
<reference evidence="3 4" key="1">
    <citation type="journal article" date="2013" name="Genome Announc.">
        <title>Draft Genome Sequence of the Cellulolytic, Mesophilic, Anaerobic Bacterium Clostridium termitidis Strain CT1112 (DSM 5398).</title>
        <authorList>
            <person name="Lal S."/>
            <person name="Ramachandran U."/>
            <person name="Zhang X."/>
            <person name="Munir R."/>
            <person name="Sparling R."/>
            <person name="Levin D.B."/>
        </authorList>
    </citation>
    <scope>NUCLEOTIDE SEQUENCE [LARGE SCALE GENOMIC DNA]</scope>
    <source>
        <strain evidence="3 4">CT1112</strain>
    </source>
</reference>
<dbReference type="STRING" id="1195236.CTER_5119"/>
<name>S0FUM1_RUMCE</name>
<protein>
    <submittedName>
        <fullName evidence="3">Uncharacterized protein</fullName>
    </submittedName>
</protein>
<keyword evidence="2" id="KW-0812">Transmembrane</keyword>
<dbReference type="Proteomes" id="UP000014155">
    <property type="component" value="Unassembled WGS sequence"/>
</dbReference>
<feature type="compositionally biased region" description="Basic residues" evidence="1">
    <location>
        <begin position="87"/>
        <end position="103"/>
    </location>
</feature>
<feature type="transmembrane region" description="Helical" evidence="2">
    <location>
        <begin position="54"/>
        <end position="74"/>
    </location>
</feature>
<keyword evidence="4" id="KW-1185">Reference proteome</keyword>
<organism evidence="3 4">
    <name type="scientific">Ruminiclostridium cellobioparum subsp. termitidis CT1112</name>
    <dbReference type="NCBI Taxonomy" id="1195236"/>
    <lineage>
        <taxon>Bacteria</taxon>
        <taxon>Bacillati</taxon>
        <taxon>Bacillota</taxon>
        <taxon>Clostridia</taxon>
        <taxon>Eubacteriales</taxon>
        <taxon>Oscillospiraceae</taxon>
        <taxon>Ruminiclostridium</taxon>
    </lineage>
</organism>
<evidence type="ECO:0000256" key="2">
    <source>
        <dbReference type="SAM" id="Phobius"/>
    </source>
</evidence>
<sequence length="103" mass="11905">MEIIQVIKDYLERIGMKKIINLIMDDWFVSLISISYSGYNFAIAVIAINNCQYVETGAAALFSILSFGTGYVLWKRNNDMEDEQQHKKTVKSKKNKSNYKRLS</sequence>
<comment type="caution">
    <text evidence="3">The sequence shown here is derived from an EMBL/GenBank/DDBJ whole genome shotgun (WGS) entry which is preliminary data.</text>
</comment>
<accession>S0FUM1</accession>
<dbReference type="EMBL" id="AORV01000008">
    <property type="protein sequence ID" value="EMS74016.1"/>
    <property type="molecule type" value="Genomic_DNA"/>
</dbReference>
<evidence type="ECO:0000313" key="4">
    <source>
        <dbReference type="Proteomes" id="UP000014155"/>
    </source>
</evidence>
<dbReference type="AlphaFoldDB" id="S0FUM1"/>
<evidence type="ECO:0000256" key="1">
    <source>
        <dbReference type="SAM" id="MobiDB-lite"/>
    </source>
</evidence>
<feature type="region of interest" description="Disordered" evidence="1">
    <location>
        <begin position="81"/>
        <end position="103"/>
    </location>
</feature>